<dbReference type="KEGG" id="cim:CIMG_05485"/>
<dbReference type="EMBL" id="GG704914">
    <property type="protein sequence ID" value="EAS34461.3"/>
    <property type="molecule type" value="Genomic_DNA"/>
</dbReference>
<dbReference type="GeneID" id="4564860"/>
<dbReference type="AlphaFoldDB" id="J3KFP2"/>
<evidence type="ECO:0000313" key="2">
    <source>
        <dbReference type="Proteomes" id="UP000001261"/>
    </source>
</evidence>
<dbReference type="InParanoid" id="J3KFP2"/>
<proteinExistence type="predicted"/>
<evidence type="ECO:0000313" key="1">
    <source>
        <dbReference type="EMBL" id="EAS34461.3"/>
    </source>
</evidence>
<dbReference type="RefSeq" id="XP_001246044.2">
    <property type="nucleotide sequence ID" value="XM_001246043.2"/>
</dbReference>
<reference evidence="2" key="1">
    <citation type="journal article" date="2009" name="Genome Res.">
        <title>Comparative genomic analyses of the human fungal pathogens Coccidioides and their relatives.</title>
        <authorList>
            <person name="Sharpton T.J."/>
            <person name="Stajich J.E."/>
            <person name="Rounsley S.D."/>
            <person name="Gardner M.J."/>
            <person name="Wortman J.R."/>
            <person name="Jordar V.S."/>
            <person name="Maiti R."/>
            <person name="Kodira C.D."/>
            <person name="Neafsey D.E."/>
            <person name="Zeng Q."/>
            <person name="Hung C.-Y."/>
            <person name="McMahan C."/>
            <person name="Muszewska A."/>
            <person name="Grynberg M."/>
            <person name="Mandel M.A."/>
            <person name="Kellner E.M."/>
            <person name="Barker B.M."/>
            <person name="Galgiani J.N."/>
            <person name="Orbach M.J."/>
            <person name="Kirkland T.N."/>
            <person name="Cole G.T."/>
            <person name="Henn M.R."/>
            <person name="Birren B.W."/>
            <person name="Taylor J.W."/>
        </authorList>
    </citation>
    <scope>NUCLEOTIDE SEQUENCE [LARGE SCALE GENOMIC DNA]</scope>
    <source>
        <strain evidence="2">RS</strain>
    </source>
</reference>
<sequence length="334" mass="37174">MIKDSHGGVTEILSRIMNLNRKVIGAGVRQELHLRQEMTEQEGSASRNGAIVAMELKRRGSRGRKGQRSLLHVGQYLGHKMYQQANQFNQNANCGRITQHLKIDQGQANHARLSGNTAPKYGRAPDETLDNDMHKPGGLHCPGHRKKIRGHIRITVNVPAITKTQDTNERESVASEYLSRSRRMRIPSSDKTAGILSTVSCEFYCYLSRGYLLNNRNKCLDINNIETSSGTVTAIGTATVCKRHKCRNGFQRNKCNHADAVTTTKANANYSVIGSHGGEEQLKPLKLEEGMARTLIEKSQCLSTKHPVKVNPQGNPRNSPTKECIIIFKELGKR</sequence>
<protein>
    <submittedName>
        <fullName evidence="1">Uncharacterized protein</fullName>
    </submittedName>
</protein>
<dbReference type="Proteomes" id="UP000001261">
    <property type="component" value="Unassembled WGS sequence"/>
</dbReference>
<accession>J3KFP2</accession>
<dbReference type="VEuPathDB" id="FungiDB:CIMG_05485"/>
<organism evidence="1 2">
    <name type="scientific">Coccidioides immitis (strain RS)</name>
    <name type="common">Valley fever fungus</name>
    <dbReference type="NCBI Taxonomy" id="246410"/>
    <lineage>
        <taxon>Eukaryota</taxon>
        <taxon>Fungi</taxon>
        <taxon>Dikarya</taxon>
        <taxon>Ascomycota</taxon>
        <taxon>Pezizomycotina</taxon>
        <taxon>Eurotiomycetes</taxon>
        <taxon>Eurotiomycetidae</taxon>
        <taxon>Onygenales</taxon>
        <taxon>Onygenaceae</taxon>
        <taxon>Coccidioides</taxon>
    </lineage>
</organism>
<gene>
    <name evidence="1" type="ORF">CIMG_05485</name>
</gene>
<reference evidence="2" key="2">
    <citation type="journal article" date="2010" name="Genome Res.">
        <title>Population genomic sequencing of Coccidioides fungi reveals recent hybridization and transposon control.</title>
        <authorList>
            <person name="Neafsey D.E."/>
            <person name="Barker B.M."/>
            <person name="Sharpton T.J."/>
            <person name="Stajich J.E."/>
            <person name="Park D.J."/>
            <person name="Whiston E."/>
            <person name="Hung C.-Y."/>
            <person name="McMahan C."/>
            <person name="White J."/>
            <person name="Sykes S."/>
            <person name="Heiman D."/>
            <person name="Young S."/>
            <person name="Zeng Q."/>
            <person name="Abouelleil A."/>
            <person name="Aftuck L."/>
            <person name="Bessette D."/>
            <person name="Brown A."/>
            <person name="FitzGerald M."/>
            <person name="Lui A."/>
            <person name="Macdonald J.P."/>
            <person name="Priest M."/>
            <person name="Orbach M.J."/>
            <person name="Galgiani J.N."/>
            <person name="Kirkland T.N."/>
            <person name="Cole G.T."/>
            <person name="Birren B.W."/>
            <person name="Henn M.R."/>
            <person name="Taylor J.W."/>
            <person name="Rounsley S.D."/>
        </authorList>
    </citation>
    <scope>GENOME REANNOTATION</scope>
    <source>
        <strain evidence="2">RS</strain>
    </source>
</reference>
<keyword evidence="2" id="KW-1185">Reference proteome</keyword>
<name>J3KFP2_COCIM</name>